<dbReference type="EMBL" id="JAWHQM010000011">
    <property type="protein sequence ID" value="KAK5629423.1"/>
    <property type="molecule type" value="Genomic_DNA"/>
</dbReference>
<dbReference type="PANTHER" id="PTHR28022:SF1">
    <property type="entry name" value="GPI MANNOSYLTRANSFERASE 2 SUBUNIT PGA1"/>
    <property type="match status" value="1"/>
</dbReference>
<sequence length="232" mass="26223">MLALYAWVLLMVPYARGNTEKTIFLGPSPLQLDSKAYPSFDHLRLVSLDPDNFTVRTQLKAEFPSNGSRKGTPSWFVLRNLTEGQRYEVRVCWAATQPTAFNLEAYELETVFNVPELIIELSEYVSMPQPNMSSHVSIPSKILEPGVRESIRLLRIVTAADFYTTNHTLMRNVPPVSVDIILDPFILNILPQSLLSAAVYNTAIALFSWFVGKWISSCVRQIAAEPTKQKFQ</sequence>
<evidence type="ECO:0000313" key="3">
    <source>
        <dbReference type="Proteomes" id="UP001305414"/>
    </source>
</evidence>
<dbReference type="AlphaFoldDB" id="A0AAN7Z7G5"/>
<accession>A0AAN7Z7G5</accession>
<dbReference type="GO" id="GO:0000030">
    <property type="term" value="F:mannosyltransferase activity"/>
    <property type="evidence" value="ECO:0007669"/>
    <property type="project" value="TreeGrafter"/>
</dbReference>
<feature type="signal peptide" evidence="1">
    <location>
        <begin position="1"/>
        <end position="17"/>
    </location>
</feature>
<name>A0AAN7Z7G5_9PEZI</name>
<gene>
    <name evidence="2" type="ORF">RRF57_005138</name>
</gene>
<dbReference type="PANTHER" id="PTHR28022">
    <property type="entry name" value="GPI MANNOSYLTRANSFERASE 2 SUBUNIT PGA1"/>
    <property type="match status" value="1"/>
</dbReference>
<feature type="chain" id="PRO_5042992371" description="GPI transamidase component PIG-T" evidence="1">
    <location>
        <begin position="18"/>
        <end position="232"/>
    </location>
</feature>
<proteinExistence type="predicted"/>
<dbReference type="GO" id="GO:0031501">
    <property type="term" value="C:mannosyltransferase complex"/>
    <property type="evidence" value="ECO:0007669"/>
    <property type="project" value="TreeGrafter"/>
</dbReference>
<keyword evidence="3" id="KW-1185">Reference proteome</keyword>
<dbReference type="GO" id="GO:0006506">
    <property type="term" value="P:GPI anchor biosynthetic process"/>
    <property type="evidence" value="ECO:0007669"/>
    <property type="project" value="TreeGrafter"/>
</dbReference>
<keyword evidence="1" id="KW-0732">Signal</keyword>
<dbReference type="Proteomes" id="UP001305414">
    <property type="component" value="Unassembled WGS sequence"/>
</dbReference>
<comment type="caution">
    <text evidence="2">The sequence shown here is derived from an EMBL/GenBank/DDBJ whole genome shotgun (WGS) entry which is preliminary data.</text>
</comment>
<protein>
    <recommendedName>
        <fullName evidence="4">GPI transamidase component PIG-T</fullName>
    </recommendedName>
</protein>
<reference evidence="2 3" key="1">
    <citation type="submission" date="2023-10" db="EMBL/GenBank/DDBJ databases">
        <title>Draft genome sequence of Xylaria bambusicola isolate GMP-LS, the root and basal stem rot pathogen of sugarcane in Indonesia.</title>
        <authorList>
            <person name="Selvaraj P."/>
            <person name="Muralishankar V."/>
            <person name="Muruganantham S."/>
            <person name="Sp S."/>
            <person name="Haryani S."/>
            <person name="Lau K.J.X."/>
            <person name="Naqvi N.I."/>
        </authorList>
    </citation>
    <scope>NUCLEOTIDE SEQUENCE [LARGE SCALE GENOMIC DNA]</scope>
    <source>
        <strain evidence="2">GMP-LS</strain>
    </source>
</reference>
<organism evidence="2 3">
    <name type="scientific">Xylaria bambusicola</name>
    <dbReference type="NCBI Taxonomy" id="326684"/>
    <lineage>
        <taxon>Eukaryota</taxon>
        <taxon>Fungi</taxon>
        <taxon>Dikarya</taxon>
        <taxon>Ascomycota</taxon>
        <taxon>Pezizomycotina</taxon>
        <taxon>Sordariomycetes</taxon>
        <taxon>Xylariomycetidae</taxon>
        <taxon>Xylariales</taxon>
        <taxon>Xylariaceae</taxon>
        <taxon>Xylaria</taxon>
    </lineage>
</organism>
<evidence type="ECO:0000313" key="2">
    <source>
        <dbReference type="EMBL" id="KAK5629423.1"/>
    </source>
</evidence>
<evidence type="ECO:0008006" key="4">
    <source>
        <dbReference type="Google" id="ProtNLM"/>
    </source>
</evidence>
<evidence type="ECO:0000256" key="1">
    <source>
        <dbReference type="SAM" id="SignalP"/>
    </source>
</evidence>
<dbReference type="InterPro" id="IPR019433">
    <property type="entry name" value="GPI_ManTrfase_II_coact_Pga1"/>
</dbReference>
<dbReference type="GO" id="GO:0005789">
    <property type="term" value="C:endoplasmic reticulum membrane"/>
    <property type="evidence" value="ECO:0007669"/>
    <property type="project" value="TreeGrafter"/>
</dbReference>